<gene>
    <name evidence="3" type="ORF">B0T18DRAFT_415589</name>
</gene>
<evidence type="ECO:0000313" key="4">
    <source>
        <dbReference type="Proteomes" id="UP001172155"/>
    </source>
</evidence>
<dbReference type="InterPro" id="IPR056002">
    <property type="entry name" value="DUF7580"/>
</dbReference>
<sequence length="619" mass="68556">MSGFEIAGVVLGGVPVIVSALKLYIDGANTFQRWRFYTRELKSLIRSLETEQTKLQNVCERLLVNIVPETKIEDMINDPFGPLWKEEASAKKINERLWRSAKVFQDNVLDMNDAVEEMKKKLNLDADGKPTWIDSPGVNKEFRRVLFVLRRSDYQELIGRLRTGVSSLESLVTSNVQLEPDRHRRSRGRVCKVVRGAAMSVYHAVRGTVTCACPSPHDVGLRLTPQSVPITPDDDDEDVITSLKFHIAISVASTFMETEGQQWGTVRLWNQVSLRPLRAEKRISVSQPTTGPSHSVPHPQSFQRPKDRSRVSFASSTAASTASTTTESTTVTSKITTTAPSVSRLDTIEMQWTPTVSASSRLPTSISNLCQALKRSQKQGAGECCGHVTDKMSSRKFDVFPLFNIDDEDSGIWSMVSLGTILDGASDGSQHNTLTYLDRLRLAWTVASSVVQLQSTPWLASLPTHNDIFLIQQRNSTLRKEAFVLKQFSNTAGPIACVANPATGAARNPVLVALGVLLIELILGQSIQRLCPGFVVTSPWPSRYDLSGLDDDRNLMPILDKVNTLGGSNYHSAVRRCIGHDFGFGDLRRGGEDEMTQQNAAFFDVIGFLERDMEMVATI</sequence>
<dbReference type="PANTHER" id="PTHR35186:SF4">
    <property type="entry name" value="PRION-INHIBITION AND PROPAGATION HELO DOMAIN-CONTAINING PROTEIN"/>
    <property type="match status" value="1"/>
</dbReference>
<feature type="compositionally biased region" description="Low complexity" evidence="1">
    <location>
        <begin position="312"/>
        <end position="332"/>
    </location>
</feature>
<dbReference type="PANTHER" id="PTHR35186">
    <property type="entry name" value="ANK_REP_REGION DOMAIN-CONTAINING PROTEIN"/>
    <property type="match status" value="1"/>
</dbReference>
<evidence type="ECO:0000259" key="2">
    <source>
        <dbReference type="Pfam" id="PF24476"/>
    </source>
</evidence>
<feature type="compositionally biased region" description="Polar residues" evidence="1">
    <location>
        <begin position="284"/>
        <end position="303"/>
    </location>
</feature>
<proteinExistence type="predicted"/>
<evidence type="ECO:0000256" key="1">
    <source>
        <dbReference type="SAM" id="MobiDB-lite"/>
    </source>
</evidence>
<feature type="region of interest" description="Disordered" evidence="1">
    <location>
        <begin position="282"/>
        <end position="332"/>
    </location>
</feature>
<organism evidence="3 4">
    <name type="scientific">Schizothecium vesticola</name>
    <dbReference type="NCBI Taxonomy" id="314040"/>
    <lineage>
        <taxon>Eukaryota</taxon>
        <taxon>Fungi</taxon>
        <taxon>Dikarya</taxon>
        <taxon>Ascomycota</taxon>
        <taxon>Pezizomycotina</taxon>
        <taxon>Sordariomycetes</taxon>
        <taxon>Sordariomycetidae</taxon>
        <taxon>Sordariales</taxon>
        <taxon>Schizotheciaceae</taxon>
        <taxon>Schizothecium</taxon>
    </lineage>
</organism>
<feature type="domain" description="DUF7580" evidence="2">
    <location>
        <begin position="330"/>
        <end position="594"/>
    </location>
</feature>
<keyword evidence="4" id="KW-1185">Reference proteome</keyword>
<dbReference type="Pfam" id="PF24476">
    <property type="entry name" value="DUF7580"/>
    <property type="match status" value="1"/>
</dbReference>
<reference evidence="3" key="1">
    <citation type="submission" date="2023-06" db="EMBL/GenBank/DDBJ databases">
        <title>Genome-scale phylogeny and comparative genomics of the fungal order Sordariales.</title>
        <authorList>
            <consortium name="Lawrence Berkeley National Laboratory"/>
            <person name="Hensen N."/>
            <person name="Bonometti L."/>
            <person name="Westerberg I."/>
            <person name="Brannstrom I.O."/>
            <person name="Guillou S."/>
            <person name="Cros-Aarteil S."/>
            <person name="Calhoun S."/>
            <person name="Haridas S."/>
            <person name="Kuo A."/>
            <person name="Mondo S."/>
            <person name="Pangilinan J."/>
            <person name="Riley R."/>
            <person name="LaButti K."/>
            <person name="Andreopoulos B."/>
            <person name="Lipzen A."/>
            <person name="Chen C."/>
            <person name="Yanf M."/>
            <person name="Daum C."/>
            <person name="Ng V."/>
            <person name="Clum A."/>
            <person name="Steindorff A."/>
            <person name="Ohm R."/>
            <person name="Martin F."/>
            <person name="Silar P."/>
            <person name="Natvig D."/>
            <person name="Lalanne C."/>
            <person name="Gautier V."/>
            <person name="Ament-velasquez S.L."/>
            <person name="Kruys A."/>
            <person name="Hutchinson M.I."/>
            <person name="Powell A.J."/>
            <person name="Barry K."/>
            <person name="Miller A.N."/>
            <person name="Grigoriev I.V."/>
            <person name="Debuchy R."/>
            <person name="Gladieux P."/>
            <person name="Thoren M.H."/>
            <person name="Johannesson H."/>
        </authorList>
    </citation>
    <scope>NUCLEOTIDE SEQUENCE</scope>
    <source>
        <strain evidence="3">SMH3187-1</strain>
    </source>
</reference>
<dbReference type="Proteomes" id="UP001172155">
    <property type="component" value="Unassembled WGS sequence"/>
</dbReference>
<evidence type="ECO:0000313" key="3">
    <source>
        <dbReference type="EMBL" id="KAK0743627.1"/>
    </source>
</evidence>
<comment type="caution">
    <text evidence="3">The sequence shown here is derived from an EMBL/GenBank/DDBJ whole genome shotgun (WGS) entry which is preliminary data.</text>
</comment>
<dbReference type="EMBL" id="JAUKUD010000005">
    <property type="protein sequence ID" value="KAK0743627.1"/>
    <property type="molecule type" value="Genomic_DNA"/>
</dbReference>
<protein>
    <recommendedName>
        <fullName evidence="2">DUF7580 domain-containing protein</fullName>
    </recommendedName>
</protein>
<dbReference type="AlphaFoldDB" id="A0AA40K2T8"/>
<accession>A0AA40K2T8</accession>
<name>A0AA40K2T8_9PEZI</name>